<dbReference type="PANTHER" id="PTHR42844">
    <property type="entry name" value="DIHYDRONEOPTERIN ALDOLASE 1-RELATED"/>
    <property type="match status" value="1"/>
</dbReference>
<accession>A0A518ESF2</accession>
<evidence type="ECO:0000256" key="2">
    <source>
        <dbReference type="ARBA" id="ARBA00005013"/>
    </source>
</evidence>
<keyword evidence="10" id="KW-1185">Reference proteome</keyword>
<evidence type="ECO:0000256" key="1">
    <source>
        <dbReference type="ARBA" id="ARBA00001353"/>
    </source>
</evidence>
<dbReference type="InterPro" id="IPR006156">
    <property type="entry name" value="Dihydroneopterin_aldolase"/>
</dbReference>
<dbReference type="Proteomes" id="UP000320390">
    <property type="component" value="Chromosome"/>
</dbReference>
<dbReference type="SUPFAM" id="SSF55620">
    <property type="entry name" value="Tetrahydrobiopterin biosynthesis enzymes-like"/>
    <property type="match status" value="1"/>
</dbReference>
<evidence type="ECO:0000256" key="5">
    <source>
        <dbReference type="ARBA" id="ARBA00023239"/>
    </source>
</evidence>
<comment type="catalytic activity">
    <reaction evidence="1 6">
        <text>7,8-dihydroneopterin = 6-hydroxymethyl-7,8-dihydropterin + glycolaldehyde</text>
        <dbReference type="Rhea" id="RHEA:10540"/>
        <dbReference type="ChEBI" id="CHEBI:17001"/>
        <dbReference type="ChEBI" id="CHEBI:17071"/>
        <dbReference type="ChEBI" id="CHEBI:44841"/>
        <dbReference type="EC" id="4.1.2.25"/>
    </reaction>
</comment>
<dbReference type="UniPathway" id="UPA00077">
    <property type="reaction ID" value="UER00154"/>
</dbReference>
<proteinExistence type="inferred from homology"/>
<comment type="function">
    <text evidence="6">Catalyzes the conversion of 7,8-dihydroneopterin to 6-hydroxymethyl-7,8-dihydropterin.</text>
</comment>
<dbReference type="PANTHER" id="PTHR42844:SF1">
    <property type="entry name" value="DIHYDRONEOPTERIN ALDOLASE 1-RELATED"/>
    <property type="match status" value="1"/>
</dbReference>
<organism evidence="9 10">
    <name type="scientific">Saltatorellus ferox</name>
    <dbReference type="NCBI Taxonomy" id="2528018"/>
    <lineage>
        <taxon>Bacteria</taxon>
        <taxon>Pseudomonadati</taxon>
        <taxon>Planctomycetota</taxon>
        <taxon>Planctomycetia</taxon>
        <taxon>Planctomycetia incertae sedis</taxon>
        <taxon>Saltatorellus</taxon>
    </lineage>
</organism>
<keyword evidence="4 6" id="KW-0289">Folate biosynthesis</keyword>
<evidence type="ECO:0000313" key="9">
    <source>
        <dbReference type="EMBL" id="QDV06985.1"/>
    </source>
</evidence>
<evidence type="ECO:0000259" key="8">
    <source>
        <dbReference type="SMART" id="SM00905"/>
    </source>
</evidence>
<protein>
    <recommendedName>
        <fullName evidence="6">7,8-dihydroneopterin aldolase</fullName>
        <ecNumber evidence="6">4.1.2.25</ecNumber>
    </recommendedName>
</protein>
<dbReference type="OrthoDB" id="9803748at2"/>
<dbReference type="GO" id="GO:0004150">
    <property type="term" value="F:dihydroneopterin aldolase activity"/>
    <property type="evidence" value="ECO:0007669"/>
    <property type="project" value="UniProtKB-UniRule"/>
</dbReference>
<dbReference type="EC" id="4.1.2.25" evidence="6"/>
<gene>
    <name evidence="9" type="primary">folB</name>
    <name evidence="9" type="ORF">Poly30_25040</name>
</gene>
<name>A0A518ESF2_9BACT</name>
<dbReference type="NCBIfam" id="TIGR00525">
    <property type="entry name" value="folB"/>
    <property type="match status" value="1"/>
</dbReference>
<dbReference type="Pfam" id="PF02152">
    <property type="entry name" value="FolB"/>
    <property type="match status" value="1"/>
</dbReference>
<dbReference type="Gene3D" id="3.30.1130.10">
    <property type="match status" value="1"/>
</dbReference>
<keyword evidence="5 6" id="KW-0456">Lyase</keyword>
<sequence>MIATLPAPSAGPLPMNDPQHVATGGSPLAGLDLVTIRNLRAWTLIGVHPHEREMRQELRIDVWLGTDTRGAAAGDDLEKAIDYSAVCKAFREHAGQAQHLLVETLAEDFARIALERFGARAVRVSVEKPDAVPGTDAVGVLIDRPR</sequence>
<evidence type="ECO:0000313" key="10">
    <source>
        <dbReference type="Proteomes" id="UP000320390"/>
    </source>
</evidence>
<dbReference type="InterPro" id="IPR043133">
    <property type="entry name" value="GTP-CH-I_C/QueF"/>
</dbReference>
<feature type="domain" description="Dihydroneopterin aldolase/epimerase" evidence="8">
    <location>
        <begin position="34"/>
        <end position="144"/>
    </location>
</feature>
<dbReference type="SMART" id="SM00905">
    <property type="entry name" value="FolB"/>
    <property type="match status" value="1"/>
</dbReference>
<dbReference type="InterPro" id="IPR006157">
    <property type="entry name" value="FolB_dom"/>
</dbReference>
<dbReference type="GO" id="GO:0046656">
    <property type="term" value="P:folic acid biosynthetic process"/>
    <property type="evidence" value="ECO:0007669"/>
    <property type="project" value="UniProtKB-UniRule"/>
</dbReference>
<comment type="pathway">
    <text evidence="2 6">Cofactor biosynthesis; tetrahydrofolate biosynthesis; 2-amino-4-hydroxy-6-hydroxymethyl-7,8-dihydropteridine diphosphate from 7,8-dihydroneopterin triphosphate: step 3/4.</text>
</comment>
<dbReference type="NCBIfam" id="TIGR00526">
    <property type="entry name" value="folB_dom"/>
    <property type="match status" value="1"/>
</dbReference>
<reference evidence="9 10" key="1">
    <citation type="submission" date="2019-02" db="EMBL/GenBank/DDBJ databases">
        <title>Deep-cultivation of Planctomycetes and their phenomic and genomic characterization uncovers novel biology.</title>
        <authorList>
            <person name="Wiegand S."/>
            <person name="Jogler M."/>
            <person name="Boedeker C."/>
            <person name="Pinto D."/>
            <person name="Vollmers J."/>
            <person name="Rivas-Marin E."/>
            <person name="Kohn T."/>
            <person name="Peeters S.H."/>
            <person name="Heuer A."/>
            <person name="Rast P."/>
            <person name="Oberbeckmann S."/>
            <person name="Bunk B."/>
            <person name="Jeske O."/>
            <person name="Meyerdierks A."/>
            <person name="Storesund J.E."/>
            <person name="Kallscheuer N."/>
            <person name="Luecker S."/>
            <person name="Lage O.M."/>
            <person name="Pohl T."/>
            <person name="Merkel B.J."/>
            <person name="Hornburger P."/>
            <person name="Mueller R.-W."/>
            <person name="Bruemmer F."/>
            <person name="Labrenz M."/>
            <person name="Spormann A.M."/>
            <person name="Op den Camp H."/>
            <person name="Overmann J."/>
            <person name="Amann R."/>
            <person name="Jetten M.S.M."/>
            <person name="Mascher T."/>
            <person name="Medema M.H."/>
            <person name="Devos D.P."/>
            <person name="Kaster A.-K."/>
            <person name="Ovreas L."/>
            <person name="Rohde M."/>
            <person name="Galperin M.Y."/>
            <person name="Jogler C."/>
        </authorList>
    </citation>
    <scope>NUCLEOTIDE SEQUENCE [LARGE SCALE GENOMIC DNA]</scope>
    <source>
        <strain evidence="9 10">Poly30</strain>
    </source>
</reference>
<dbReference type="AlphaFoldDB" id="A0A518ESF2"/>
<dbReference type="EMBL" id="CP036434">
    <property type="protein sequence ID" value="QDV06985.1"/>
    <property type="molecule type" value="Genomic_DNA"/>
</dbReference>
<evidence type="ECO:0000256" key="4">
    <source>
        <dbReference type="ARBA" id="ARBA00022909"/>
    </source>
</evidence>
<dbReference type="GO" id="GO:0046654">
    <property type="term" value="P:tetrahydrofolate biosynthetic process"/>
    <property type="evidence" value="ECO:0007669"/>
    <property type="project" value="UniProtKB-UniRule"/>
</dbReference>
<evidence type="ECO:0000256" key="7">
    <source>
        <dbReference type="SAM" id="MobiDB-lite"/>
    </source>
</evidence>
<evidence type="ECO:0000256" key="3">
    <source>
        <dbReference type="ARBA" id="ARBA00005708"/>
    </source>
</evidence>
<comment type="similarity">
    <text evidence="3 6">Belongs to the DHNA family.</text>
</comment>
<dbReference type="GO" id="GO:0005737">
    <property type="term" value="C:cytoplasm"/>
    <property type="evidence" value="ECO:0007669"/>
    <property type="project" value="TreeGrafter"/>
</dbReference>
<feature type="region of interest" description="Disordered" evidence="7">
    <location>
        <begin position="1"/>
        <end position="21"/>
    </location>
</feature>
<evidence type="ECO:0000256" key="6">
    <source>
        <dbReference type="RuleBase" id="RU362079"/>
    </source>
</evidence>